<dbReference type="InterPro" id="IPR025669">
    <property type="entry name" value="AAA_dom"/>
</dbReference>
<gene>
    <name evidence="2" type="ORF">SAMN04487943_11092</name>
</gene>
<dbReference type="InterPro" id="IPR027417">
    <property type="entry name" value="P-loop_NTPase"/>
</dbReference>
<dbReference type="Gene3D" id="3.40.50.10850">
    <property type="entry name" value="Ntrc-like two-domain protein"/>
    <property type="match status" value="1"/>
</dbReference>
<dbReference type="Pfam" id="PF13614">
    <property type="entry name" value="AAA_31"/>
    <property type="match status" value="1"/>
</dbReference>
<dbReference type="RefSeq" id="WP_091484856.1">
    <property type="nucleotide sequence ID" value="NZ_FOTR01000010.1"/>
</dbReference>
<dbReference type="PANTHER" id="PTHR13696:SF99">
    <property type="entry name" value="COBYRINIC ACID AC-DIAMIDE SYNTHASE"/>
    <property type="match status" value="1"/>
</dbReference>
<evidence type="ECO:0000313" key="3">
    <source>
        <dbReference type="Proteomes" id="UP000198565"/>
    </source>
</evidence>
<dbReference type="OrthoDB" id="3035369at2"/>
<dbReference type="EMBL" id="FOTR01000010">
    <property type="protein sequence ID" value="SFM23122.1"/>
    <property type="molecule type" value="Genomic_DNA"/>
</dbReference>
<reference evidence="3" key="1">
    <citation type="submission" date="2016-10" db="EMBL/GenBank/DDBJ databases">
        <authorList>
            <person name="Varghese N."/>
            <person name="Submissions S."/>
        </authorList>
    </citation>
    <scope>NUCLEOTIDE SEQUENCE [LARGE SCALE GENOMIC DNA]</scope>
    <source>
        <strain evidence="3">CGMCC 1.4250</strain>
    </source>
</reference>
<dbReference type="Gene3D" id="3.40.50.300">
    <property type="entry name" value="P-loop containing nucleotide triphosphate hydrolases"/>
    <property type="match status" value="1"/>
</dbReference>
<sequence>MKKLRLVLFDLDMEYIELFANYIRTSEYATRFDVKLFSRYESLQEYLKSGERTDILLLSSEGMQVEPEIENIGTLLYLVNDMEQEPGKDELFKYQPLSQVMSRVLSSHYEQGDKKTKIKKPQNANTSVISVFSASGGAGKTTTAFHLANQMKENGLNVFYLNLELINTSPLLFDVENLSSSSPLLYYLKTNADQLQSKMKELVAVDQDTAIPFFYFMPSAEEVLDLSEKEIELLMDNLIKMEEYDYIIVDLESTINPTVLTALKKSDHVLWLLANDMYSFHKTGYLLEELHGFVNDGSFSNRVQLILNKYTGSMDPALSETGIEIDHYLPYVPEWKQLVDKEQLNNHVFEEYIQKLISSFSRATSGVGG</sequence>
<evidence type="ECO:0000313" key="2">
    <source>
        <dbReference type="EMBL" id="SFM23122.1"/>
    </source>
</evidence>
<proteinExistence type="predicted"/>
<feature type="domain" description="AAA" evidence="1">
    <location>
        <begin position="127"/>
        <end position="290"/>
    </location>
</feature>
<dbReference type="SUPFAM" id="SSF52540">
    <property type="entry name" value="P-loop containing nucleoside triphosphate hydrolases"/>
    <property type="match status" value="1"/>
</dbReference>
<dbReference type="Proteomes" id="UP000198565">
    <property type="component" value="Unassembled WGS sequence"/>
</dbReference>
<dbReference type="InterPro" id="IPR050678">
    <property type="entry name" value="DNA_Partitioning_ATPase"/>
</dbReference>
<keyword evidence="3" id="KW-1185">Reference proteome</keyword>
<evidence type="ECO:0000259" key="1">
    <source>
        <dbReference type="Pfam" id="PF13614"/>
    </source>
</evidence>
<dbReference type="STRING" id="334253.SAMN04487943_11092"/>
<organism evidence="2 3">
    <name type="scientific">Gracilibacillus orientalis</name>
    <dbReference type="NCBI Taxonomy" id="334253"/>
    <lineage>
        <taxon>Bacteria</taxon>
        <taxon>Bacillati</taxon>
        <taxon>Bacillota</taxon>
        <taxon>Bacilli</taxon>
        <taxon>Bacillales</taxon>
        <taxon>Bacillaceae</taxon>
        <taxon>Gracilibacillus</taxon>
    </lineage>
</organism>
<dbReference type="AlphaFoldDB" id="A0A1I4P5R9"/>
<protein>
    <submittedName>
        <fullName evidence="2">AAA domain-containing protein</fullName>
    </submittedName>
</protein>
<name>A0A1I4P5R9_9BACI</name>
<dbReference type="PANTHER" id="PTHR13696">
    <property type="entry name" value="P-LOOP CONTAINING NUCLEOSIDE TRIPHOSPHATE HYDROLASE"/>
    <property type="match status" value="1"/>
</dbReference>
<accession>A0A1I4P5R9</accession>